<dbReference type="EMBL" id="CP036278">
    <property type="protein sequence ID" value="QDU57394.1"/>
    <property type="molecule type" value="Genomic_DNA"/>
</dbReference>
<reference evidence="1 2" key="1">
    <citation type="submission" date="2019-02" db="EMBL/GenBank/DDBJ databases">
        <title>Deep-cultivation of Planctomycetes and their phenomic and genomic characterization uncovers novel biology.</title>
        <authorList>
            <person name="Wiegand S."/>
            <person name="Jogler M."/>
            <person name="Boedeker C."/>
            <person name="Pinto D."/>
            <person name="Vollmers J."/>
            <person name="Rivas-Marin E."/>
            <person name="Kohn T."/>
            <person name="Peeters S.H."/>
            <person name="Heuer A."/>
            <person name="Rast P."/>
            <person name="Oberbeckmann S."/>
            <person name="Bunk B."/>
            <person name="Jeske O."/>
            <person name="Meyerdierks A."/>
            <person name="Storesund J.E."/>
            <person name="Kallscheuer N."/>
            <person name="Luecker S."/>
            <person name="Lage O.M."/>
            <person name="Pohl T."/>
            <person name="Merkel B.J."/>
            <person name="Hornburger P."/>
            <person name="Mueller R.-W."/>
            <person name="Bruemmer F."/>
            <person name="Labrenz M."/>
            <person name="Spormann A.M."/>
            <person name="Op den Camp H."/>
            <person name="Overmann J."/>
            <person name="Amann R."/>
            <person name="Jetten M.S.M."/>
            <person name="Mascher T."/>
            <person name="Medema M.H."/>
            <person name="Devos D.P."/>
            <person name="Kaster A.-K."/>
            <person name="Ovreas L."/>
            <person name="Rohde M."/>
            <person name="Galperin M.Y."/>
            <person name="Jogler C."/>
        </authorList>
    </citation>
    <scope>NUCLEOTIDE SEQUENCE [LARGE SCALE GENOMIC DNA]</scope>
    <source>
        <strain evidence="1 2">Pan181</strain>
    </source>
</reference>
<sequence length="65" mass="7046">MTVQYRLIVAAASECDMIETVDSGSGEVVESLFNYCPHCVDAIATRITSSDIHVYLHDGRLALSA</sequence>
<accession>A0A518ARQ0</accession>
<name>A0A518ARQ0_9BACT</name>
<proteinExistence type="predicted"/>
<protein>
    <submittedName>
        <fullName evidence="1">Uncharacterized protein</fullName>
    </submittedName>
</protein>
<keyword evidence="2" id="KW-1185">Reference proteome</keyword>
<dbReference type="Proteomes" id="UP000315750">
    <property type="component" value="Chromosome"/>
</dbReference>
<dbReference type="KEGG" id="amuc:Pan181_36100"/>
<organism evidence="1 2">
    <name type="scientific">Aeoliella mucimassa</name>
    <dbReference type="NCBI Taxonomy" id="2527972"/>
    <lineage>
        <taxon>Bacteria</taxon>
        <taxon>Pseudomonadati</taxon>
        <taxon>Planctomycetota</taxon>
        <taxon>Planctomycetia</taxon>
        <taxon>Pirellulales</taxon>
        <taxon>Lacipirellulaceae</taxon>
        <taxon>Aeoliella</taxon>
    </lineage>
</organism>
<gene>
    <name evidence="1" type="ORF">Pan181_36100</name>
</gene>
<dbReference type="AlphaFoldDB" id="A0A518ARQ0"/>
<evidence type="ECO:0000313" key="1">
    <source>
        <dbReference type="EMBL" id="QDU57394.1"/>
    </source>
</evidence>
<evidence type="ECO:0000313" key="2">
    <source>
        <dbReference type="Proteomes" id="UP000315750"/>
    </source>
</evidence>